<dbReference type="RefSeq" id="WP_311719904.1">
    <property type="nucleotide sequence ID" value="NZ_JAVREZ010000026.1"/>
</dbReference>
<evidence type="ECO:0000313" key="2">
    <source>
        <dbReference type="Proteomes" id="UP001183824"/>
    </source>
</evidence>
<name>A0ABU2VQS0_9ACTN</name>
<evidence type="ECO:0000313" key="1">
    <source>
        <dbReference type="EMBL" id="MDT0487212.1"/>
    </source>
</evidence>
<dbReference type="EMBL" id="JAVREZ010000026">
    <property type="protein sequence ID" value="MDT0487212.1"/>
    <property type="molecule type" value="Genomic_DNA"/>
</dbReference>
<sequence>MPGRVVFSRTGWCPSCGTATGRLEADLDNDEFTLDEQPAQLLKGG</sequence>
<reference evidence="2" key="1">
    <citation type="submission" date="2023-07" db="EMBL/GenBank/DDBJ databases">
        <title>30 novel species of actinomycetes from the DSMZ collection.</title>
        <authorList>
            <person name="Nouioui I."/>
        </authorList>
    </citation>
    <scope>NUCLEOTIDE SEQUENCE [LARGE SCALE GENOMIC DNA]</scope>
    <source>
        <strain evidence="2">DSM 41640</strain>
    </source>
</reference>
<comment type="caution">
    <text evidence="1">The sequence shown here is derived from an EMBL/GenBank/DDBJ whole genome shotgun (WGS) entry which is preliminary data.</text>
</comment>
<proteinExistence type="predicted"/>
<protein>
    <submittedName>
        <fullName evidence="1">Uncharacterized protein</fullName>
    </submittedName>
</protein>
<organism evidence="1 2">
    <name type="scientific">Streptomyces doebereineriae</name>
    <dbReference type="NCBI Taxonomy" id="3075528"/>
    <lineage>
        <taxon>Bacteria</taxon>
        <taxon>Bacillati</taxon>
        <taxon>Actinomycetota</taxon>
        <taxon>Actinomycetes</taxon>
        <taxon>Kitasatosporales</taxon>
        <taxon>Streptomycetaceae</taxon>
        <taxon>Streptomyces</taxon>
    </lineage>
</organism>
<accession>A0ABU2VQS0</accession>
<keyword evidence="2" id="KW-1185">Reference proteome</keyword>
<dbReference type="Proteomes" id="UP001183824">
    <property type="component" value="Unassembled WGS sequence"/>
</dbReference>
<gene>
    <name evidence="1" type="ORF">RNB18_44820</name>
</gene>